<dbReference type="RefSeq" id="WP_166032521.1">
    <property type="nucleotide sequence ID" value="NZ_CP048877.1"/>
</dbReference>
<organism evidence="1 2">
    <name type="scientific">Thermosulfuriphilus ammonigenes</name>
    <dbReference type="NCBI Taxonomy" id="1936021"/>
    <lineage>
        <taxon>Bacteria</taxon>
        <taxon>Pseudomonadati</taxon>
        <taxon>Thermodesulfobacteriota</taxon>
        <taxon>Thermodesulfobacteria</taxon>
        <taxon>Thermodesulfobacteriales</taxon>
        <taxon>Thermodesulfobacteriaceae</taxon>
        <taxon>Thermosulfuriphilus</taxon>
    </lineage>
</organism>
<dbReference type="KEGG" id="tav:G4V39_08480"/>
<keyword evidence="2" id="KW-1185">Reference proteome</keyword>
<dbReference type="AlphaFoldDB" id="A0A6G7PY19"/>
<evidence type="ECO:0000313" key="1">
    <source>
        <dbReference type="EMBL" id="QIJ72303.1"/>
    </source>
</evidence>
<protein>
    <submittedName>
        <fullName evidence="1">Uncharacterized protein</fullName>
    </submittedName>
</protein>
<evidence type="ECO:0000313" key="2">
    <source>
        <dbReference type="Proteomes" id="UP000502179"/>
    </source>
</evidence>
<dbReference type="Proteomes" id="UP000502179">
    <property type="component" value="Chromosome"/>
</dbReference>
<accession>A0A6G7PY19</accession>
<sequence length="325" mass="36723">MVLEALVFPFTHLRKDFLSLALTFFDRIKVLSTTEEGPPEEIRDLVASQKVEVIVPAPLGDRLEDFKKTIAALENWALMMGRSGDLEVFKGLSREMIEESVGSIKAALKGEEPPEAEKNRLLEAQIFLTLAENLDRRLEDLEAEYHHLKKKAQDLTQMIVGPEGPEGFERWIIEPVEVPERAYLLRERLSSFVNLWIKAKDESQLLLSDQSEVMEILEIACERERLALPRLLYRRPLGEGKPARLKEEEMVLASLLEASVIDEDALIRAEKALKDLFPQREKGAHLVLYGFSQVEPRRLLAAATGLESPSTSGPKGTLVAILEYL</sequence>
<dbReference type="EMBL" id="CP048877">
    <property type="protein sequence ID" value="QIJ72303.1"/>
    <property type="molecule type" value="Genomic_DNA"/>
</dbReference>
<gene>
    <name evidence="1" type="ORF">G4V39_08480</name>
</gene>
<name>A0A6G7PY19_9BACT</name>
<proteinExistence type="predicted"/>
<reference evidence="1 2" key="1">
    <citation type="submission" date="2020-02" db="EMBL/GenBank/DDBJ databases">
        <title>Genome analysis of Thermosulfuriphilus ammonigenes ST65T, an anaerobic thermophilic chemolithoautotrophic bacterium isolated from a deep-sea hydrothermal vent.</title>
        <authorList>
            <person name="Slobodkina G."/>
            <person name="Allioux M."/>
            <person name="Merkel A."/>
            <person name="Alain K."/>
            <person name="Jebbar M."/>
            <person name="Slobodkin A."/>
        </authorList>
    </citation>
    <scope>NUCLEOTIDE SEQUENCE [LARGE SCALE GENOMIC DNA]</scope>
    <source>
        <strain evidence="1 2">ST65</strain>
    </source>
</reference>